<dbReference type="VEuPathDB" id="FungiDB:An08g06040"/>
<reference evidence="1" key="1">
    <citation type="submission" date="2025-02" db="EMBL/GenBank/DDBJ databases">
        <authorList>
            <consortium name="NCBI Genome Project"/>
        </authorList>
    </citation>
    <scope>NUCLEOTIDE SEQUENCE</scope>
</reference>
<dbReference type="KEGG" id="ang:An08g06040"/>
<dbReference type="GeneID" id="84591704"/>
<accession>A0AAJ8BXJ2</accession>
<gene>
    <name evidence="1" type="ORF">An08g06040</name>
</gene>
<name>A0AAJ8BXJ2_ASPNG</name>
<protein>
    <submittedName>
        <fullName evidence="1">Uncharacterized protein</fullName>
    </submittedName>
</protein>
<dbReference type="AlphaFoldDB" id="A0AAJ8BXJ2"/>
<proteinExistence type="predicted"/>
<organism evidence="1">
    <name type="scientific">Aspergillus niger</name>
    <dbReference type="NCBI Taxonomy" id="5061"/>
    <lineage>
        <taxon>Eukaryota</taxon>
        <taxon>Fungi</taxon>
        <taxon>Dikarya</taxon>
        <taxon>Ascomycota</taxon>
        <taxon>Pezizomycotina</taxon>
        <taxon>Eurotiomycetes</taxon>
        <taxon>Eurotiomycetidae</taxon>
        <taxon>Eurotiales</taxon>
        <taxon>Aspergillaceae</taxon>
        <taxon>Aspergillus</taxon>
        <taxon>Aspergillus subgen. Circumdati</taxon>
    </lineage>
</organism>
<reference evidence="1" key="2">
    <citation type="submission" date="2025-08" db="UniProtKB">
        <authorList>
            <consortium name="RefSeq"/>
        </authorList>
    </citation>
    <scope>IDENTIFICATION</scope>
</reference>
<dbReference type="RefSeq" id="XP_059604080.1">
    <property type="nucleotide sequence ID" value="XM_059749103.1"/>
</dbReference>
<sequence>MKKGQVQQVRRWEGKGVDISLIVELNARRDGLPNFSGRKTRHLATRARDTMWPVGKCLGGSATEKGRQPDNFTPSYAITRVYQRAPSATIPVGLHASLLPANQGSPARGLPFPPATLPVSVIPTVASRKSWDLPYKPLGHAERSIPSITPAWQVEERGIYWVVCTKYANPDPLGRDLPTSDRQEIIHFNQ</sequence>
<evidence type="ECO:0000313" key="1">
    <source>
        <dbReference type="RefSeq" id="XP_059604080.1"/>
    </source>
</evidence>